<proteinExistence type="predicted"/>
<dbReference type="EMBL" id="OA569301">
    <property type="protein sequence ID" value="CAD7202364.1"/>
    <property type="molecule type" value="Genomic_DNA"/>
</dbReference>
<sequence>MSWMFPECSIANAFTLGGDKAAYYIVFGLAAFFHNNLQDRLKSCNNFVICFAEALNQVIQRGQMDIVIRFWDKENDQVEHIKSVTDNEVCNLLNLGPCGLHVVHGSLRTGLESVDWDISSLLCHMYYLFTDSSSPSIVYPVDRMCIFSIEVLWCAVARFATKPLLEETAITVTEIQKPEFIHECRSMLTTMIAKLQERSPLKQKSSLDPCVFQHSPQLGQKRFSFLLEELNHANIINDVLAENAKKEYLHFYNLKNLSFKKYFVLNEMEHIPVHFLLRGDNEIQDIPVHFLLRSDDETHGLEDITKSEQTLILGGTNTNSTEGLKIDISVKQKLISDKSNFIEVEKAASIFDTIKYQWTMAELIDIVGGTCSVLKTFPWEKTTASISQVLGVGAALLICLLNSWTMFICWSK</sequence>
<name>A0A7R8VSW5_TIMDO</name>
<accession>A0A7R8VSW5</accession>
<gene>
    <name evidence="2" type="ORF">TDIB3V08_LOCUS8549</name>
</gene>
<evidence type="ECO:0000313" key="2">
    <source>
        <dbReference type="EMBL" id="CAD7202364.1"/>
    </source>
</evidence>
<keyword evidence="1" id="KW-0812">Transmembrane</keyword>
<protein>
    <submittedName>
        <fullName evidence="2">Uncharacterized protein</fullName>
    </submittedName>
</protein>
<keyword evidence="1" id="KW-0472">Membrane</keyword>
<feature type="transmembrane region" description="Helical" evidence="1">
    <location>
        <begin position="389"/>
        <end position="410"/>
    </location>
</feature>
<evidence type="ECO:0000256" key="1">
    <source>
        <dbReference type="SAM" id="Phobius"/>
    </source>
</evidence>
<dbReference type="AlphaFoldDB" id="A0A7R8VSW5"/>
<organism evidence="2">
    <name type="scientific">Timema douglasi</name>
    <name type="common">Walking stick</name>
    <dbReference type="NCBI Taxonomy" id="61478"/>
    <lineage>
        <taxon>Eukaryota</taxon>
        <taxon>Metazoa</taxon>
        <taxon>Ecdysozoa</taxon>
        <taxon>Arthropoda</taxon>
        <taxon>Hexapoda</taxon>
        <taxon>Insecta</taxon>
        <taxon>Pterygota</taxon>
        <taxon>Neoptera</taxon>
        <taxon>Polyneoptera</taxon>
        <taxon>Phasmatodea</taxon>
        <taxon>Timematodea</taxon>
        <taxon>Timematoidea</taxon>
        <taxon>Timematidae</taxon>
        <taxon>Timema</taxon>
    </lineage>
</organism>
<reference evidence="2" key="1">
    <citation type="submission" date="2020-11" db="EMBL/GenBank/DDBJ databases">
        <authorList>
            <person name="Tran Van P."/>
        </authorList>
    </citation>
    <scope>NUCLEOTIDE SEQUENCE</scope>
</reference>
<keyword evidence="1" id="KW-1133">Transmembrane helix</keyword>